<dbReference type="RefSeq" id="WP_379665369.1">
    <property type="nucleotide sequence ID" value="NZ_JBHULH010000001.1"/>
</dbReference>
<feature type="chain" id="PRO_5045890853" evidence="3">
    <location>
        <begin position="20"/>
        <end position="357"/>
    </location>
</feature>
<evidence type="ECO:0000313" key="5">
    <source>
        <dbReference type="EMBL" id="MFD2566664.1"/>
    </source>
</evidence>
<dbReference type="Gene3D" id="2.40.420.20">
    <property type="match status" value="1"/>
</dbReference>
<evidence type="ECO:0000256" key="1">
    <source>
        <dbReference type="ARBA" id="ARBA00009477"/>
    </source>
</evidence>
<dbReference type="Proteomes" id="UP001597508">
    <property type="component" value="Unassembled WGS sequence"/>
</dbReference>
<dbReference type="PANTHER" id="PTHR30469:SF15">
    <property type="entry name" value="HLYD FAMILY OF SECRETION PROTEINS"/>
    <property type="match status" value="1"/>
</dbReference>
<name>A0ABW5LQ26_9FLAO</name>
<sequence length="357" mass="39138">MKKYIYTIGLLLSVLLVSCKEEATTSEINLDPVAVTVKKVQLGTQAGNIQVSGKTQAVKSADLGTRMMGFVDKVLVKVGERVTKGQLLMIINSDDLKAKEAQVVAKIKAAEIAYKNATNDLKRFQNLFKKKSATQKELENIEAQFHLAKANYEAALEMKKEIKAQLSYTHILAPFNGVITSSRVKEGTLAHPGQPIISIEDQSTFEVLATVPENEITSIDKTKEVKLYVKSINRNYRGKLTELSASAKNSNGQYLVKVQVLDPDKNIRSGMFVNASIFSSEKRSADKIEVPVSAIVQKGQLKGIYTISQSGTAILRWLRLGEENNGQVEVLSGLSEGEQFIISSEGKLFNGVGITIK</sequence>
<evidence type="ECO:0000256" key="2">
    <source>
        <dbReference type="SAM" id="Coils"/>
    </source>
</evidence>
<keyword evidence="3" id="KW-0732">Signal</keyword>
<accession>A0ABW5LQ26</accession>
<reference evidence="6" key="1">
    <citation type="journal article" date="2019" name="Int. J. Syst. Evol. Microbiol.">
        <title>The Global Catalogue of Microorganisms (GCM) 10K type strain sequencing project: providing services to taxonomists for standard genome sequencing and annotation.</title>
        <authorList>
            <consortium name="The Broad Institute Genomics Platform"/>
            <consortium name="The Broad Institute Genome Sequencing Center for Infectious Disease"/>
            <person name="Wu L."/>
            <person name="Ma J."/>
        </authorList>
    </citation>
    <scope>NUCLEOTIDE SEQUENCE [LARGE SCALE GENOMIC DNA]</scope>
    <source>
        <strain evidence="6">KCTC 52127</strain>
    </source>
</reference>
<comment type="similarity">
    <text evidence="1">Belongs to the membrane fusion protein (MFP) (TC 8.A.1) family.</text>
</comment>
<feature type="domain" description="CzcB-like barrel-sandwich hybrid" evidence="4">
    <location>
        <begin position="62"/>
        <end position="199"/>
    </location>
</feature>
<feature type="coiled-coil region" evidence="2">
    <location>
        <begin position="107"/>
        <end position="158"/>
    </location>
</feature>
<feature type="signal peptide" evidence="3">
    <location>
        <begin position="1"/>
        <end position="19"/>
    </location>
</feature>
<evidence type="ECO:0000313" key="6">
    <source>
        <dbReference type="Proteomes" id="UP001597508"/>
    </source>
</evidence>
<keyword evidence="2" id="KW-0175">Coiled coil</keyword>
<dbReference type="EMBL" id="JBHULH010000001">
    <property type="protein sequence ID" value="MFD2566664.1"/>
    <property type="molecule type" value="Genomic_DNA"/>
</dbReference>
<dbReference type="SUPFAM" id="SSF111369">
    <property type="entry name" value="HlyD-like secretion proteins"/>
    <property type="match status" value="1"/>
</dbReference>
<dbReference type="PANTHER" id="PTHR30469">
    <property type="entry name" value="MULTIDRUG RESISTANCE PROTEIN MDTA"/>
    <property type="match status" value="1"/>
</dbReference>
<dbReference type="Pfam" id="PF25973">
    <property type="entry name" value="BSH_CzcB"/>
    <property type="match status" value="1"/>
</dbReference>
<evidence type="ECO:0000256" key="3">
    <source>
        <dbReference type="SAM" id="SignalP"/>
    </source>
</evidence>
<dbReference type="InterPro" id="IPR058647">
    <property type="entry name" value="BSH_CzcB-like"/>
</dbReference>
<gene>
    <name evidence="5" type="ORF">ACFSRZ_04725</name>
</gene>
<proteinExistence type="inferred from homology"/>
<organism evidence="5 6">
    <name type="scientific">Pseudotenacibaculum haliotis</name>
    <dbReference type="NCBI Taxonomy" id="1862138"/>
    <lineage>
        <taxon>Bacteria</taxon>
        <taxon>Pseudomonadati</taxon>
        <taxon>Bacteroidota</taxon>
        <taxon>Flavobacteriia</taxon>
        <taxon>Flavobacteriales</taxon>
        <taxon>Flavobacteriaceae</taxon>
        <taxon>Pseudotenacibaculum</taxon>
    </lineage>
</organism>
<dbReference type="NCBIfam" id="TIGR01730">
    <property type="entry name" value="RND_mfp"/>
    <property type="match status" value="1"/>
</dbReference>
<dbReference type="InterPro" id="IPR006143">
    <property type="entry name" value="RND_pump_MFP"/>
</dbReference>
<protein>
    <submittedName>
        <fullName evidence="5">Efflux RND transporter periplasmic adaptor subunit</fullName>
    </submittedName>
</protein>
<dbReference type="Gene3D" id="1.10.287.470">
    <property type="entry name" value="Helix hairpin bin"/>
    <property type="match status" value="1"/>
</dbReference>
<dbReference type="PROSITE" id="PS51257">
    <property type="entry name" value="PROKAR_LIPOPROTEIN"/>
    <property type="match status" value="1"/>
</dbReference>
<comment type="caution">
    <text evidence="5">The sequence shown here is derived from an EMBL/GenBank/DDBJ whole genome shotgun (WGS) entry which is preliminary data.</text>
</comment>
<evidence type="ECO:0000259" key="4">
    <source>
        <dbReference type="Pfam" id="PF25973"/>
    </source>
</evidence>
<dbReference type="Gene3D" id="2.40.50.100">
    <property type="match status" value="1"/>
</dbReference>
<dbReference type="Gene3D" id="2.40.30.170">
    <property type="match status" value="1"/>
</dbReference>
<keyword evidence="6" id="KW-1185">Reference proteome</keyword>